<dbReference type="PROSITE" id="PS50893">
    <property type="entry name" value="ABC_TRANSPORTER_2"/>
    <property type="match status" value="1"/>
</dbReference>
<keyword evidence="9" id="KW-0378">Hydrolase</keyword>
<dbReference type="Pfam" id="PF00005">
    <property type="entry name" value="ABC_tran"/>
    <property type="match status" value="1"/>
</dbReference>
<dbReference type="FunFam" id="3.40.50.300:FF:001071">
    <property type="entry name" value="Thiamine import ATP-binding protein ThiQ"/>
    <property type="match status" value="1"/>
</dbReference>
<evidence type="ECO:0000256" key="3">
    <source>
        <dbReference type="ARBA" id="ARBA00022519"/>
    </source>
</evidence>
<dbReference type="GO" id="GO:0071934">
    <property type="term" value="P:thiamine transmembrane transport"/>
    <property type="evidence" value="ECO:0007669"/>
    <property type="project" value="InterPro"/>
</dbReference>
<dbReference type="Gene3D" id="3.40.50.300">
    <property type="entry name" value="P-loop containing nucleotide triphosphate hydrolases"/>
    <property type="match status" value="1"/>
</dbReference>
<dbReference type="GO" id="GO:0042626">
    <property type="term" value="F:ATPase-coupled transmembrane transporter activity"/>
    <property type="evidence" value="ECO:0007669"/>
    <property type="project" value="InterPro"/>
</dbReference>
<gene>
    <name evidence="9" type="primary">thiQ</name>
    <name evidence="9" type="ORF">SAMEA4384070_00757</name>
</gene>
<dbReference type="NCBIfam" id="NF008039">
    <property type="entry name" value="PRK10771.1"/>
    <property type="match status" value="1"/>
</dbReference>
<dbReference type="GO" id="GO:0005524">
    <property type="term" value="F:ATP binding"/>
    <property type="evidence" value="ECO:0007669"/>
    <property type="project" value="UniProtKB-KW"/>
</dbReference>
<keyword evidence="1" id="KW-0813">Transport</keyword>
<protein>
    <submittedName>
        <fullName evidence="9">Thiamine import ATP-binding protein ThiQ</fullName>
        <ecNumber evidence="9">3.6.3.-</ecNumber>
    </submittedName>
</protein>
<dbReference type="STRING" id="1411141.GCA_001590885_00496"/>
<dbReference type="InterPro" id="IPR003593">
    <property type="entry name" value="AAA+_ATPase"/>
</dbReference>
<dbReference type="NCBIfam" id="TIGR01277">
    <property type="entry name" value="thiQ"/>
    <property type="match status" value="1"/>
</dbReference>
<evidence type="ECO:0000256" key="7">
    <source>
        <dbReference type="ARBA" id="ARBA00023136"/>
    </source>
</evidence>
<dbReference type="EMBL" id="LT906479">
    <property type="protein sequence ID" value="SNV88169.1"/>
    <property type="molecule type" value="Genomic_DNA"/>
</dbReference>
<proteinExistence type="predicted"/>
<keyword evidence="10" id="KW-1185">Reference proteome</keyword>
<dbReference type="InterPro" id="IPR017871">
    <property type="entry name" value="ABC_transporter-like_CS"/>
</dbReference>
<reference evidence="9 10" key="1">
    <citation type="submission" date="2017-06" db="EMBL/GenBank/DDBJ databases">
        <authorList>
            <consortium name="Pathogen Informatics"/>
        </authorList>
    </citation>
    <scope>NUCLEOTIDE SEQUENCE [LARGE SCALE GENOMIC DNA]</scope>
    <source>
        <strain evidence="9 10">NCTC12148</strain>
    </source>
</reference>
<dbReference type="GO" id="GO:0016887">
    <property type="term" value="F:ATP hydrolysis activity"/>
    <property type="evidence" value="ECO:0007669"/>
    <property type="project" value="InterPro"/>
</dbReference>
<dbReference type="EC" id="3.6.3.-" evidence="9"/>
<dbReference type="PANTHER" id="PTHR42781:SF1">
    <property type="entry name" value="THIAMINE IMPORT ATP-BINDING PROTEIN THIQ"/>
    <property type="match status" value="1"/>
</dbReference>
<keyword evidence="5 9" id="KW-0067">ATP-binding</keyword>
<name>A0A240AY60_SERFI</name>
<dbReference type="PROSITE" id="PS00211">
    <property type="entry name" value="ABC_TRANSPORTER_1"/>
    <property type="match status" value="1"/>
</dbReference>
<evidence type="ECO:0000259" key="8">
    <source>
        <dbReference type="PROSITE" id="PS50893"/>
    </source>
</evidence>
<dbReference type="SMART" id="SM00382">
    <property type="entry name" value="AAA"/>
    <property type="match status" value="1"/>
</dbReference>
<dbReference type="KEGG" id="sfj:SAMEA4384070_0757"/>
<organism evidence="9 10">
    <name type="scientific">Serratia ficaria</name>
    <dbReference type="NCBI Taxonomy" id="61651"/>
    <lineage>
        <taxon>Bacteria</taxon>
        <taxon>Pseudomonadati</taxon>
        <taxon>Pseudomonadota</taxon>
        <taxon>Gammaproteobacteria</taxon>
        <taxon>Enterobacterales</taxon>
        <taxon>Yersiniaceae</taxon>
        <taxon>Serratia</taxon>
    </lineage>
</organism>
<sequence>MTGNPHRGDSKDEEPMLTLEKLTYLYEHLPMRFDLRIQPGERVAVLGPSGAGKSTLLSLIAGFLPAASGRLLLDGEESTATPPAQRPVSMLFQENNLFAHLTVAQNIGLGLDPGLRLNAQQQRQLAQIARQVGLEEHLPRLPSQLSGGQRQRAALARCLIRQRPILLLDEPFSALDPALRNEMLQLLQEVCEQRNLTLLMVSHNLDDAARIAPRTLLVVDGRIYYDGPTQSLLDGSSPAAQVLGISHKA</sequence>
<dbReference type="SUPFAM" id="SSF52540">
    <property type="entry name" value="P-loop containing nucleoside triphosphate hydrolases"/>
    <property type="match status" value="1"/>
</dbReference>
<keyword evidence="7" id="KW-0472">Membrane</keyword>
<evidence type="ECO:0000313" key="10">
    <source>
        <dbReference type="Proteomes" id="UP000215134"/>
    </source>
</evidence>
<dbReference type="PANTHER" id="PTHR42781">
    <property type="entry name" value="SPERMIDINE/PUTRESCINE IMPORT ATP-BINDING PROTEIN POTA"/>
    <property type="match status" value="1"/>
</dbReference>
<dbReference type="InterPro" id="IPR027417">
    <property type="entry name" value="P-loop_NTPase"/>
</dbReference>
<keyword evidence="4" id="KW-0547">Nucleotide-binding</keyword>
<evidence type="ECO:0000256" key="5">
    <source>
        <dbReference type="ARBA" id="ARBA00022840"/>
    </source>
</evidence>
<evidence type="ECO:0000256" key="4">
    <source>
        <dbReference type="ARBA" id="ARBA00022741"/>
    </source>
</evidence>
<keyword evidence="3" id="KW-0997">Cell inner membrane</keyword>
<evidence type="ECO:0000256" key="1">
    <source>
        <dbReference type="ARBA" id="ARBA00022448"/>
    </source>
</evidence>
<dbReference type="GO" id="GO:0016020">
    <property type="term" value="C:membrane"/>
    <property type="evidence" value="ECO:0007669"/>
    <property type="project" value="InterPro"/>
</dbReference>
<dbReference type="InterPro" id="IPR003439">
    <property type="entry name" value="ABC_transporter-like_ATP-bd"/>
</dbReference>
<evidence type="ECO:0000256" key="6">
    <source>
        <dbReference type="ARBA" id="ARBA00022967"/>
    </source>
</evidence>
<dbReference type="Proteomes" id="UP000215134">
    <property type="component" value="Chromosome 1"/>
</dbReference>
<keyword evidence="6" id="KW-1278">Translocase</keyword>
<evidence type="ECO:0000256" key="2">
    <source>
        <dbReference type="ARBA" id="ARBA00022475"/>
    </source>
</evidence>
<dbReference type="InterPro" id="IPR050093">
    <property type="entry name" value="ABC_SmlMolc_Importer"/>
</dbReference>
<keyword evidence="2" id="KW-1003">Cell membrane</keyword>
<feature type="domain" description="ABC transporter" evidence="8">
    <location>
        <begin position="14"/>
        <end position="245"/>
    </location>
</feature>
<dbReference type="InterPro" id="IPR005968">
    <property type="entry name" value="Thiamine_ABC_ThiQ"/>
</dbReference>
<accession>A0A240AY60</accession>
<dbReference type="AlphaFoldDB" id="A0A240AY60"/>
<evidence type="ECO:0000313" key="9">
    <source>
        <dbReference type="EMBL" id="SNV88169.1"/>
    </source>
</evidence>